<keyword evidence="3" id="KW-1185">Reference proteome</keyword>
<dbReference type="InterPro" id="IPR055760">
    <property type="entry name" value="DUF7336"/>
</dbReference>
<evidence type="ECO:0000313" key="2">
    <source>
        <dbReference type="EMBL" id="SMD00183.1"/>
    </source>
</evidence>
<organism evidence="2 3">
    <name type="scientific">Pedobacter nyackensis</name>
    <dbReference type="NCBI Taxonomy" id="475255"/>
    <lineage>
        <taxon>Bacteria</taxon>
        <taxon>Pseudomonadati</taxon>
        <taxon>Bacteroidota</taxon>
        <taxon>Sphingobacteriia</taxon>
        <taxon>Sphingobacteriales</taxon>
        <taxon>Sphingobacteriaceae</taxon>
        <taxon>Pedobacter</taxon>
    </lineage>
</organism>
<reference evidence="2 3" key="1">
    <citation type="submission" date="2017-04" db="EMBL/GenBank/DDBJ databases">
        <authorList>
            <person name="Afonso C.L."/>
            <person name="Miller P.J."/>
            <person name="Scott M.A."/>
            <person name="Spackman E."/>
            <person name="Goraichik I."/>
            <person name="Dimitrov K.M."/>
            <person name="Suarez D.L."/>
            <person name="Swayne D.E."/>
        </authorList>
    </citation>
    <scope>NUCLEOTIDE SEQUENCE [LARGE SCALE GENOMIC DNA]</scope>
    <source>
        <strain evidence="2 3">DSM 19625</strain>
    </source>
</reference>
<dbReference type="AlphaFoldDB" id="A0A1W2DS24"/>
<protein>
    <recommendedName>
        <fullName evidence="1">DUF7336 domain-containing protein</fullName>
    </recommendedName>
</protein>
<dbReference type="Pfam" id="PF24024">
    <property type="entry name" value="DUF7336"/>
    <property type="match status" value="1"/>
</dbReference>
<gene>
    <name evidence="2" type="ORF">SAMN04488101_1087</name>
</gene>
<dbReference type="OrthoDB" id="1453790at2"/>
<evidence type="ECO:0000313" key="3">
    <source>
        <dbReference type="Proteomes" id="UP000192678"/>
    </source>
</evidence>
<dbReference type="RefSeq" id="WP_084290121.1">
    <property type="nucleotide sequence ID" value="NZ_FWYB01000008.1"/>
</dbReference>
<evidence type="ECO:0000259" key="1">
    <source>
        <dbReference type="Pfam" id="PF24024"/>
    </source>
</evidence>
<sequence length="74" mass="8264">MEVYLVWHTHVDERLDGGEDVKLIGVYSSIGEANSAIVRKGTCEGFKDHKDGFEIATYTVDSDNWPEGFVTQLS</sequence>
<dbReference type="Proteomes" id="UP000192678">
    <property type="component" value="Unassembled WGS sequence"/>
</dbReference>
<feature type="domain" description="DUF7336" evidence="1">
    <location>
        <begin position="1"/>
        <end position="68"/>
    </location>
</feature>
<dbReference type="EMBL" id="FWYB01000008">
    <property type="protein sequence ID" value="SMD00183.1"/>
    <property type="molecule type" value="Genomic_DNA"/>
</dbReference>
<accession>A0A1W2DS24</accession>
<name>A0A1W2DS24_9SPHI</name>
<proteinExistence type="predicted"/>